<accession>A0A923LT17</accession>
<comment type="caution">
    <text evidence="3">The sequence shown here is derived from an EMBL/GenBank/DDBJ whole genome shotgun (WGS) entry which is preliminary data.</text>
</comment>
<reference evidence="3" key="1">
    <citation type="submission" date="2020-08" db="EMBL/GenBank/DDBJ databases">
        <title>Genome public.</title>
        <authorList>
            <person name="Liu C."/>
            <person name="Sun Q."/>
        </authorList>
    </citation>
    <scope>NUCLEOTIDE SEQUENCE</scope>
    <source>
        <strain evidence="3">NSJ-28</strain>
    </source>
</reference>
<dbReference type="Pfam" id="PF01381">
    <property type="entry name" value="HTH_3"/>
    <property type="match status" value="1"/>
</dbReference>
<dbReference type="InterPro" id="IPR010982">
    <property type="entry name" value="Lambda_DNA-bd_dom_sf"/>
</dbReference>
<sequence>MLCIKEKRKSLGISQAELAERVNVNQTAISQWERGVVTPSLEKAKRLAYVFGCTIDDLYAAEPEKEAG</sequence>
<evidence type="ECO:0000313" key="4">
    <source>
        <dbReference type="Proteomes" id="UP000606499"/>
    </source>
</evidence>
<dbReference type="SMART" id="SM00530">
    <property type="entry name" value="HTH_XRE"/>
    <property type="match status" value="1"/>
</dbReference>
<keyword evidence="1" id="KW-0238">DNA-binding</keyword>
<keyword evidence="4" id="KW-1185">Reference proteome</keyword>
<dbReference type="Proteomes" id="UP000606499">
    <property type="component" value="Unassembled WGS sequence"/>
</dbReference>
<dbReference type="GO" id="GO:0003677">
    <property type="term" value="F:DNA binding"/>
    <property type="evidence" value="ECO:0007669"/>
    <property type="project" value="UniProtKB-KW"/>
</dbReference>
<dbReference type="AlphaFoldDB" id="A0A923LT17"/>
<dbReference type="PROSITE" id="PS50943">
    <property type="entry name" value="HTH_CROC1"/>
    <property type="match status" value="1"/>
</dbReference>
<evidence type="ECO:0000313" key="3">
    <source>
        <dbReference type="EMBL" id="MBC5724748.1"/>
    </source>
</evidence>
<dbReference type="InterPro" id="IPR001387">
    <property type="entry name" value="Cro/C1-type_HTH"/>
</dbReference>
<feature type="domain" description="HTH cro/C1-type" evidence="2">
    <location>
        <begin position="4"/>
        <end position="58"/>
    </location>
</feature>
<protein>
    <submittedName>
        <fullName evidence="3">Helix-turn-helix transcriptional regulator</fullName>
    </submittedName>
</protein>
<dbReference type="PANTHER" id="PTHR46558">
    <property type="entry name" value="TRACRIPTIONAL REGULATORY PROTEIN-RELATED-RELATED"/>
    <property type="match status" value="1"/>
</dbReference>
<dbReference type="SUPFAM" id="SSF47413">
    <property type="entry name" value="lambda repressor-like DNA-binding domains"/>
    <property type="match status" value="1"/>
</dbReference>
<proteinExistence type="predicted"/>
<evidence type="ECO:0000259" key="2">
    <source>
        <dbReference type="PROSITE" id="PS50943"/>
    </source>
</evidence>
<dbReference type="CDD" id="cd00093">
    <property type="entry name" value="HTH_XRE"/>
    <property type="match status" value="1"/>
</dbReference>
<evidence type="ECO:0000256" key="1">
    <source>
        <dbReference type="ARBA" id="ARBA00023125"/>
    </source>
</evidence>
<dbReference type="PANTHER" id="PTHR46558:SF4">
    <property type="entry name" value="DNA-BIDING PHAGE PROTEIN"/>
    <property type="match status" value="1"/>
</dbReference>
<name>A0A923LT17_9FIRM</name>
<gene>
    <name evidence="3" type="ORF">H8S45_04640</name>
</gene>
<dbReference type="Gene3D" id="1.10.260.40">
    <property type="entry name" value="lambda repressor-like DNA-binding domains"/>
    <property type="match status" value="1"/>
</dbReference>
<dbReference type="RefSeq" id="WP_147573883.1">
    <property type="nucleotide sequence ID" value="NZ_JACOPL010000003.1"/>
</dbReference>
<dbReference type="EMBL" id="JACOPL010000003">
    <property type="protein sequence ID" value="MBC5724748.1"/>
    <property type="molecule type" value="Genomic_DNA"/>
</dbReference>
<organism evidence="3 4">
    <name type="scientific">Agathobaculum faecis</name>
    <dbReference type="NCBI Taxonomy" id="2763013"/>
    <lineage>
        <taxon>Bacteria</taxon>
        <taxon>Bacillati</taxon>
        <taxon>Bacillota</taxon>
        <taxon>Clostridia</taxon>
        <taxon>Eubacteriales</taxon>
        <taxon>Butyricicoccaceae</taxon>
        <taxon>Agathobaculum</taxon>
    </lineage>
</organism>